<dbReference type="AlphaFoldDB" id="A0A9K3LKX8"/>
<dbReference type="PROSITE" id="PS01032">
    <property type="entry name" value="PPM_1"/>
    <property type="match status" value="1"/>
</dbReference>
<organism evidence="6 7">
    <name type="scientific">Nitzschia inconspicua</name>
    <dbReference type="NCBI Taxonomy" id="303405"/>
    <lineage>
        <taxon>Eukaryota</taxon>
        <taxon>Sar</taxon>
        <taxon>Stramenopiles</taxon>
        <taxon>Ochrophyta</taxon>
        <taxon>Bacillariophyta</taxon>
        <taxon>Bacillariophyceae</taxon>
        <taxon>Bacillariophycidae</taxon>
        <taxon>Bacillariales</taxon>
        <taxon>Bacillariaceae</taxon>
        <taxon>Nitzschia</taxon>
    </lineage>
</organism>
<reference evidence="6" key="2">
    <citation type="submission" date="2021-04" db="EMBL/GenBank/DDBJ databases">
        <authorList>
            <person name="Podell S."/>
        </authorList>
    </citation>
    <scope>NUCLEOTIDE SEQUENCE</scope>
    <source>
        <strain evidence="6">Hildebrandi</strain>
    </source>
</reference>
<evidence type="ECO:0000256" key="1">
    <source>
        <dbReference type="ARBA" id="ARBA00004170"/>
    </source>
</evidence>
<dbReference type="InterPro" id="IPR000222">
    <property type="entry name" value="PP2C_BS"/>
</dbReference>
<comment type="similarity">
    <text evidence="2 3">Belongs to the PP2C family.</text>
</comment>
<proteinExistence type="inferred from homology"/>
<keyword evidence="3" id="KW-0378">Hydrolase</keyword>
<dbReference type="Pfam" id="PF00481">
    <property type="entry name" value="PP2C"/>
    <property type="match status" value="1"/>
</dbReference>
<dbReference type="GO" id="GO:0016020">
    <property type="term" value="C:membrane"/>
    <property type="evidence" value="ECO:0007669"/>
    <property type="project" value="UniProtKB-SubCell"/>
</dbReference>
<feature type="compositionally biased region" description="Basic and acidic residues" evidence="4">
    <location>
        <begin position="1"/>
        <end position="14"/>
    </location>
</feature>
<evidence type="ECO:0000313" key="6">
    <source>
        <dbReference type="EMBL" id="KAG7363997.1"/>
    </source>
</evidence>
<keyword evidence="3" id="KW-0904">Protein phosphatase</keyword>
<feature type="domain" description="PPM-type phosphatase" evidence="5">
    <location>
        <begin position="70"/>
        <end position="381"/>
    </location>
</feature>
<dbReference type="SMART" id="SM00332">
    <property type="entry name" value="PP2Cc"/>
    <property type="match status" value="1"/>
</dbReference>
<comment type="subcellular location">
    <subcellularLocation>
        <location evidence="1">Membrane</location>
        <topology evidence="1">Peripheral membrane protein</topology>
    </subcellularLocation>
</comment>
<evidence type="ECO:0000259" key="5">
    <source>
        <dbReference type="PROSITE" id="PS51746"/>
    </source>
</evidence>
<reference evidence="6" key="1">
    <citation type="journal article" date="2021" name="Sci. Rep.">
        <title>Diploid genomic architecture of Nitzschia inconspicua, an elite biomass production diatom.</title>
        <authorList>
            <person name="Oliver A."/>
            <person name="Podell S."/>
            <person name="Pinowska A."/>
            <person name="Traller J.C."/>
            <person name="Smith S.R."/>
            <person name="McClure R."/>
            <person name="Beliaev A."/>
            <person name="Bohutskyi P."/>
            <person name="Hill E.A."/>
            <person name="Rabines A."/>
            <person name="Zheng H."/>
            <person name="Allen L.Z."/>
            <person name="Kuo A."/>
            <person name="Grigoriev I.V."/>
            <person name="Allen A.E."/>
            <person name="Hazlebeck D."/>
            <person name="Allen E.E."/>
        </authorList>
    </citation>
    <scope>NUCLEOTIDE SEQUENCE</scope>
    <source>
        <strain evidence="6">Hildebrandi</strain>
    </source>
</reference>
<name>A0A9K3LKX8_9STRA</name>
<feature type="compositionally biased region" description="Polar residues" evidence="4">
    <location>
        <begin position="215"/>
        <end position="228"/>
    </location>
</feature>
<evidence type="ECO:0000256" key="4">
    <source>
        <dbReference type="SAM" id="MobiDB-lite"/>
    </source>
</evidence>
<evidence type="ECO:0000313" key="7">
    <source>
        <dbReference type="Proteomes" id="UP000693970"/>
    </source>
</evidence>
<dbReference type="EMBL" id="JAGRRH010000009">
    <property type="protein sequence ID" value="KAG7363997.1"/>
    <property type="molecule type" value="Genomic_DNA"/>
</dbReference>
<dbReference type="PANTHER" id="PTHR13832:SF837">
    <property type="entry name" value="PROTEIN PHOSPHATASE 2C-LIKE DOMAIN-CONTAINING PROTEIN 1"/>
    <property type="match status" value="1"/>
</dbReference>
<gene>
    <name evidence="6" type="ORF">IV203_037199</name>
</gene>
<dbReference type="GO" id="GO:0004722">
    <property type="term" value="F:protein serine/threonine phosphatase activity"/>
    <property type="evidence" value="ECO:0007669"/>
    <property type="project" value="InterPro"/>
</dbReference>
<dbReference type="PANTHER" id="PTHR13832">
    <property type="entry name" value="PROTEIN PHOSPHATASE 2C"/>
    <property type="match status" value="1"/>
</dbReference>
<dbReference type="InterPro" id="IPR001932">
    <property type="entry name" value="PPM-type_phosphatase-like_dom"/>
</dbReference>
<dbReference type="Proteomes" id="UP000693970">
    <property type="component" value="Unassembled WGS sequence"/>
</dbReference>
<feature type="compositionally biased region" description="Low complexity" evidence="4">
    <location>
        <begin position="25"/>
        <end position="35"/>
    </location>
</feature>
<keyword evidence="7" id="KW-1185">Reference proteome</keyword>
<dbReference type="OrthoDB" id="10264738at2759"/>
<evidence type="ECO:0000256" key="3">
    <source>
        <dbReference type="RuleBase" id="RU003465"/>
    </source>
</evidence>
<sequence length="381" mass="41478">MECEKREDDHDKSDLVMGNTAVVDSNGNRSSSSSSINNQLFELDSVPLSDEVQKQQQKHTTLHPPIILVSTCEEMNPSRRCTFEDCAVYAPAGSWNVPDPNMAFLAICDGHGGRQMVEYLEDGLIFHVAAELNATDEHDDDDNSGQIQDNEDTNSILRRLEQAFLMANIHSKTLGIATSGATVAVCLITRSSTDTTTMAKAAATLTATAGSPSSDQEPTNDSTIDTNTTAAPQDSWTIYAANAGDARIVLGHAGKAYRMTKDHRTDDPDEVRRIEQSGGFLFKGRVLGVLAVTRSLGDHCMKEYVIAMPYTKAKTIVKEAISDVSFVILACDGLWDVMSDQEAVDFVSKYQNSKESVAQELVKEALERGSTDNITVSVAWI</sequence>
<feature type="region of interest" description="Disordered" evidence="4">
    <location>
        <begin position="206"/>
        <end position="228"/>
    </location>
</feature>
<feature type="region of interest" description="Disordered" evidence="4">
    <location>
        <begin position="1"/>
        <end position="35"/>
    </location>
</feature>
<dbReference type="CDD" id="cd00143">
    <property type="entry name" value="PP2Cc"/>
    <property type="match status" value="1"/>
</dbReference>
<evidence type="ECO:0000256" key="2">
    <source>
        <dbReference type="ARBA" id="ARBA00006702"/>
    </source>
</evidence>
<accession>A0A9K3LKX8</accession>
<protein>
    <submittedName>
        <fullName evidence="6">Protein phosphatase 2C</fullName>
    </submittedName>
</protein>
<dbReference type="InterPro" id="IPR015655">
    <property type="entry name" value="PP2C"/>
</dbReference>
<comment type="caution">
    <text evidence="6">The sequence shown here is derived from an EMBL/GenBank/DDBJ whole genome shotgun (WGS) entry which is preliminary data.</text>
</comment>
<dbReference type="PROSITE" id="PS51746">
    <property type="entry name" value="PPM_2"/>
    <property type="match status" value="1"/>
</dbReference>
<dbReference type="GO" id="GO:0043169">
    <property type="term" value="F:cation binding"/>
    <property type="evidence" value="ECO:0007669"/>
    <property type="project" value="InterPro"/>
</dbReference>